<keyword evidence="2" id="KW-1133">Transmembrane helix</keyword>
<organism evidence="3 4">
    <name type="scientific">Microbacterium testaceum</name>
    <name type="common">Aureobacterium testaceum</name>
    <name type="synonym">Brevibacterium testaceum</name>
    <dbReference type="NCBI Taxonomy" id="2033"/>
    <lineage>
        <taxon>Bacteria</taxon>
        <taxon>Bacillati</taxon>
        <taxon>Actinomycetota</taxon>
        <taxon>Actinomycetes</taxon>
        <taxon>Micrococcales</taxon>
        <taxon>Microbacteriaceae</taxon>
        <taxon>Microbacterium</taxon>
    </lineage>
</organism>
<keyword evidence="2" id="KW-0472">Membrane</keyword>
<feature type="transmembrane region" description="Helical" evidence="2">
    <location>
        <begin position="122"/>
        <end position="139"/>
    </location>
</feature>
<dbReference type="AlphaFoldDB" id="A0A147F1D7"/>
<feature type="transmembrane region" description="Helical" evidence="2">
    <location>
        <begin position="96"/>
        <end position="115"/>
    </location>
</feature>
<evidence type="ECO:0000256" key="1">
    <source>
        <dbReference type="SAM" id="MobiDB-lite"/>
    </source>
</evidence>
<dbReference type="Proteomes" id="UP000075025">
    <property type="component" value="Unassembled WGS sequence"/>
</dbReference>
<protein>
    <submittedName>
        <fullName evidence="3">Uncharacterized protein</fullName>
    </submittedName>
</protein>
<evidence type="ECO:0000313" key="4">
    <source>
        <dbReference type="Proteomes" id="UP000075025"/>
    </source>
</evidence>
<gene>
    <name evidence="3" type="ORF">NS220_02455</name>
</gene>
<evidence type="ECO:0000313" key="3">
    <source>
        <dbReference type="EMBL" id="KTR96388.1"/>
    </source>
</evidence>
<reference evidence="3 4" key="1">
    <citation type="journal article" date="2016" name="Front. Microbiol.">
        <title>Genomic Resource of Rice Seed Associated Bacteria.</title>
        <authorList>
            <person name="Midha S."/>
            <person name="Bansal K."/>
            <person name="Sharma S."/>
            <person name="Kumar N."/>
            <person name="Patil P.P."/>
            <person name="Chaudhry V."/>
            <person name="Patil P.B."/>
        </authorList>
    </citation>
    <scope>NUCLEOTIDE SEQUENCE [LARGE SCALE GENOMIC DNA]</scope>
    <source>
        <strain evidence="3 4">NS220</strain>
    </source>
</reference>
<dbReference type="PATRIC" id="fig|2033.6.peg.467"/>
<name>A0A147F1D7_MICTE</name>
<feature type="transmembrane region" description="Helical" evidence="2">
    <location>
        <begin position="32"/>
        <end position="54"/>
    </location>
</feature>
<feature type="transmembrane region" description="Helical" evidence="2">
    <location>
        <begin position="189"/>
        <end position="217"/>
    </location>
</feature>
<feature type="compositionally biased region" description="Low complexity" evidence="1">
    <location>
        <begin position="297"/>
        <end position="306"/>
    </location>
</feature>
<proteinExistence type="predicted"/>
<dbReference type="EMBL" id="LDRT01000012">
    <property type="protein sequence ID" value="KTR96388.1"/>
    <property type="molecule type" value="Genomic_DNA"/>
</dbReference>
<feature type="region of interest" description="Disordered" evidence="1">
    <location>
        <begin position="287"/>
        <end position="320"/>
    </location>
</feature>
<sequence>MTMAESTSSDVRNESEVLRVLSNLFGVRWDRLVQWAVVALASGWLWSSAMPSMAVRPDNLFDQGPIDWLIEGLMNLGMGVPQWLNDTPAWLMQPGHAWVVQLLPVVAALCGTFLVKSQRSSGLVVLGVLAMVTSVQATSDFAPVLWTLVWTVVPMVLALGLSVIQTRFHEMDTALPSQGYVSTLIFERFLLAGLAPIWQVFLGPAIGVALAVSMYGVPRTPEEPTRELMRTRMRKLRRSGKTVSEAGAADALGVLAAVFLAEPDRQSRQELAADALFALDGPLGAGTVAHRPPSAPASPAGTTPSGGLRGGTHPTSSASR</sequence>
<keyword evidence="2" id="KW-0812">Transmembrane</keyword>
<evidence type="ECO:0000256" key="2">
    <source>
        <dbReference type="SAM" id="Phobius"/>
    </source>
</evidence>
<accession>A0A147F1D7</accession>
<comment type="caution">
    <text evidence="3">The sequence shown here is derived from an EMBL/GenBank/DDBJ whole genome shotgun (WGS) entry which is preliminary data.</text>
</comment>
<feature type="transmembrane region" description="Helical" evidence="2">
    <location>
        <begin position="145"/>
        <end position="168"/>
    </location>
</feature>